<dbReference type="GO" id="GO:0004519">
    <property type="term" value="F:endonuclease activity"/>
    <property type="evidence" value="ECO:0007669"/>
    <property type="project" value="InterPro"/>
</dbReference>
<feature type="compositionally biased region" description="Basic and acidic residues" evidence="1">
    <location>
        <begin position="652"/>
        <end position="664"/>
    </location>
</feature>
<dbReference type="PANTHER" id="PTHR34413:SF2">
    <property type="entry name" value="PROPHAGE TAIL FIBER ASSEMBLY PROTEIN HOMOLOG TFAE-RELATED"/>
    <property type="match status" value="1"/>
</dbReference>
<evidence type="ECO:0000259" key="2">
    <source>
        <dbReference type="Pfam" id="PF05876"/>
    </source>
</evidence>
<evidence type="ECO:0000256" key="1">
    <source>
        <dbReference type="SAM" id="MobiDB-lite"/>
    </source>
</evidence>
<evidence type="ECO:0000313" key="4">
    <source>
        <dbReference type="EMBL" id="SFD20951.1"/>
    </source>
</evidence>
<dbReference type="Gene3D" id="3.40.50.300">
    <property type="entry name" value="P-loop containing nucleotide triphosphate hydrolases"/>
    <property type="match status" value="1"/>
</dbReference>
<proteinExistence type="inferred from homology"/>
<dbReference type="PANTHER" id="PTHR34413">
    <property type="entry name" value="PROPHAGE TAIL FIBER ASSEMBLY PROTEIN HOMOLOG TFAE-RELATED-RELATED"/>
    <property type="match status" value="1"/>
</dbReference>
<dbReference type="InterPro" id="IPR046454">
    <property type="entry name" value="GpA_endonuclease"/>
</dbReference>
<dbReference type="EMBL" id="FOLG01000020">
    <property type="protein sequence ID" value="SFD20951.1"/>
    <property type="molecule type" value="Genomic_DNA"/>
</dbReference>
<keyword evidence="5" id="KW-1185">Reference proteome</keyword>
<dbReference type="Pfam" id="PF05876">
    <property type="entry name" value="GpA_ATPase"/>
    <property type="match status" value="1"/>
</dbReference>
<dbReference type="InterPro" id="IPR027417">
    <property type="entry name" value="P-loop_NTPase"/>
</dbReference>
<dbReference type="OrthoDB" id="5181253at2"/>
<dbReference type="GO" id="GO:0016887">
    <property type="term" value="F:ATP hydrolysis activity"/>
    <property type="evidence" value="ECO:0007669"/>
    <property type="project" value="InterPro"/>
</dbReference>
<accession>A0A1I1QFS5</accession>
<dbReference type="InterPro" id="IPR051220">
    <property type="entry name" value="TFA_Chaperone"/>
</dbReference>
<name>A0A1I1QFS5_9RHOB</name>
<dbReference type="Proteomes" id="UP000198728">
    <property type="component" value="Unassembled WGS sequence"/>
</dbReference>
<evidence type="ECO:0000259" key="3">
    <source>
        <dbReference type="Pfam" id="PF20454"/>
    </source>
</evidence>
<gene>
    <name evidence="4" type="ORF">SAMN04488094_12053</name>
</gene>
<dbReference type="Pfam" id="PF20454">
    <property type="entry name" value="GpA_nuclease"/>
    <property type="match status" value="1"/>
</dbReference>
<dbReference type="GO" id="GO:0005524">
    <property type="term" value="F:ATP binding"/>
    <property type="evidence" value="ECO:0007669"/>
    <property type="project" value="InterPro"/>
</dbReference>
<feature type="region of interest" description="Disordered" evidence="1">
    <location>
        <begin position="633"/>
        <end position="664"/>
    </location>
</feature>
<dbReference type="HAMAP" id="MF_04144">
    <property type="entry name" value="TERL_LAMBDA"/>
    <property type="match status" value="1"/>
</dbReference>
<feature type="domain" description="Terminase large subunit GpA endonuclease" evidence="3">
    <location>
        <begin position="316"/>
        <end position="614"/>
    </location>
</feature>
<feature type="domain" description="Phage terminase large subunit GpA ATPase" evidence="2">
    <location>
        <begin position="59"/>
        <end position="305"/>
    </location>
</feature>
<sequence length="664" mass="73552">MSAPISRNSPSPGSPSEEVTQFDGAEALLRAWGRGLTPDPWLTVSEWSDIHRWLSSRASAEPGRYRTERTPYMRAIMDALSPGDPTQRIVFMKAAQVGATEAGNNWIGFVIHHAPGPMLAVQPTVELAKRNSRQRIDPLIEESPALKERVRPARARDSGNTQLSKDFPGGVLVMTGANSAVGLRSMPARYVFLDEVDAYPASADEEGDPVGLAEARSLTFAHRRKVFLVSTPTIRGVSRIEREYEASDQRRFFVPCPHCGAMQWLRFERLRWEKGKPETAAYHCDACDERIEEHHKPAMLAAGEWRATAEPRDARTVGFHLSALYSPPGWKSWADIARDKETAAGSDEAERVFRNTVLGETWIETGDAPGWQRIAERREDWPAGTVPAGGLFLTAGADVQKDRIEVDVWAWGRGLESWLVDHVVIEGGPARPDSWEALTDLLGRSWRHAGGAELGLARLAIDTGYETAAVYGWARSVGFVQVAPVKGLEGFNRVSPVSGPTFVDATAGGKRLRRGARLWTVATSTFKAETYRFLRLARPTSEELNEGAAFPPGTVHLPGWADTEWIRQLTAEQLVTVRNRRGFAKLEWQKLRERNEALDCRVYARAAAWIAGADRWPEATWADLEAQLGVPSGMDSPAGLIGRPDAGPQGKRRSDWLGRREGWF</sequence>
<reference evidence="4 5" key="1">
    <citation type="submission" date="2016-10" db="EMBL/GenBank/DDBJ databases">
        <authorList>
            <person name="de Groot N.N."/>
        </authorList>
    </citation>
    <scope>NUCLEOTIDE SEQUENCE [LARGE SCALE GENOMIC DNA]</scope>
    <source>
        <strain evidence="4 5">DSM 19548</strain>
    </source>
</reference>
<protein>
    <submittedName>
        <fullName evidence="4">Phage terminase, large subunit GpA</fullName>
    </submittedName>
</protein>
<dbReference type="STRING" id="441112.SAMN04488094_12053"/>
<evidence type="ECO:0000313" key="5">
    <source>
        <dbReference type="Proteomes" id="UP000198728"/>
    </source>
</evidence>
<organism evidence="4 5">
    <name type="scientific">Tropicimonas isoalkanivorans</name>
    <dbReference type="NCBI Taxonomy" id="441112"/>
    <lineage>
        <taxon>Bacteria</taxon>
        <taxon>Pseudomonadati</taxon>
        <taxon>Pseudomonadota</taxon>
        <taxon>Alphaproteobacteria</taxon>
        <taxon>Rhodobacterales</taxon>
        <taxon>Roseobacteraceae</taxon>
        <taxon>Tropicimonas</taxon>
    </lineage>
</organism>
<dbReference type="InterPro" id="IPR046453">
    <property type="entry name" value="GpA_ATPase"/>
</dbReference>
<dbReference type="RefSeq" id="WP_093362815.1">
    <property type="nucleotide sequence ID" value="NZ_FOLG01000020.1"/>
</dbReference>
<dbReference type="AlphaFoldDB" id="A0A1I1QFS5"/>
<dbReference type="InterPro" id="IPR008866">
    <property type="entry name" value="Phage_lambda_GpA-like"/>
</dbReference>